<comment type="caution">
    <text evidence="2">The sequence shown here is derived from an EMBL/GenBank/DDBJ whole genome shotgun (WGS) entry which is preliminary data.</text>
</comment>
<dbReference type="AlphaFoldDB" id="A0AAW0MSB8"/>
<evidence type="ECO:0000313" key="3">
    <source>
        <dbReference type="Proteomes" id="UP001460270"/>
    </source>
</evidence>
<proteinExistence type="predicted"/>
<gene>
    <name evidence="2" type="ORF">WMY93_030716</name>
</gene>
<organism evidence="2 3">
    <name type="scientific">Mugilogobius chulae</name>
    <name type="common">yellowstripe goby</name>
    <dbReference type="NCBI Taxonomy" id="88201"/>
    <lineage>
        <taxon>Eukaryota</taxon>
        <taxon>Metazoa</taxon>
        <taxon>Chordata</taxon>
        <taxon>Craniata</taxon>
        <taxon>Vertebrata</taxon>
        <taxon>Euteleostomi</taxon>
        <taxon>Actinopterygii</taxon>
        <taxon>Neopterygii</taxon>
        <taxon>Teleostei</taxon>
        <taxon>Neoteleostei</taxon>
        <taxon>Acanthomorphata</taxon>
        <taxon>Gobiaria</taxon>
        <taxon>Gobiiformes</taxon>
        <taxon>Gobioidei</taxon>
        <taxon>Gobiidae</taxon>
        <taxon>Gobionellinae</taxon>
        <taxon>Mugilogobius</taxon>
    </lineage>
</organism>
<name>A0AAW0MSB8_9GOBI</name>
<keyword evidence="3" id="KW-1185">Reference proteome</keyword>
<sequence>MEPWFSRFKAEGTVDYSQLTFDPGQNELIVEHEFEKSPVQTEPGGPDTDPEALAGKQQPNMAARPSLLLIWS</sequence>
<protein>
    <submittedName>
        <fullName evidence="2">Uncharacterized protein</fullName>
    </submittedName>
</protein>
<reference evidence="3" key="1">
    <citation type="submission" date="2024-04" db="EMBL/GenBank/DDBJ databases">
        <title>Salinicola lusitanus LLJ914,a marine bacterium isolated from the Okinawa Trough.</title>
        <authorList>
            <person name="Li J."/>
        </authorList>
    </citation>
    <scope>NUCLEOTIDE SEQUENCE [LARGE SCALE GENOMIC DNA]</scope>
</reference>
<evidence type="ECO:0000313" key="2">
    <source>
        <dbReference type="EMBL" id="KAK7879380.1"/>
    </source>
</evidence>
<dbReference type="EMBL" id="JBBPFD010000274">
    <property type="protein sequence ID" value="KAK7879380.1"/>
    <property type="molecule type" value="Genomic_DNA"/>
</dbReference>
<feature type="region of interest" description="Disordered" evidence="1">
    <location>
        <begin position="36"/>
        <end position="65"/>
    </location>
</feature>
<evidence type="ECO:0000256" key="1">
    <source>
        <dbReference type="SAM" id="MobiDB-lite"/>
    </source>
</evidence>
<dbReference type="Proteomes" id="UP001460270">
    <property type="component" value="Unassembled WGS sequence"/>
</dbReference>
<accession>A0AAW0MSB8</accession>